<dbReference type="Gene3D" id="2.60.120.1440">
    <property type="match status" value="1"/>
</dbReference>
<dbReference type="EMBL" id="FMZO01000030">
    <property type="protein sequence ID" value="SDE27044.1"/>
    <property type="molecule type" value="Genomic_DNA"/>
</dbReference>
<dbReference type="STRING" id="1285928.SAMN04487894_13021"/>
<evidence type="ECO:0000259" key="3">
    <source>
        <dbReference type="Pfam" id="PF16344"/>
    </source>
</evidence>
<protein>
    <submittedName>
        <fullName evidence="4">FecR family protein</fullName>
    </submittedName>
</protein>
<gene>
    <name evidence="4" type="ORF">SAMN04487894_13021</name>
</gene>
<evidence type="ECO:0000313" key="4">
    <source>
        <dbReference type="EMBL" id="SDE27044.1"/>
    </source>
</evidence>
<name>A0A1G7BIZ7_NIADE</name>
<dbReference type="PANTHER" id="PTHR30273:SF2">
    <property type="entry name" value="PROTEIN FECR"/>
    <property type="match status" value="1"/>
</dbReference>
<keyword evidence="1" id="KW-0812">Transmembrane</keyword>
<keyword evidence="5" id="KW-1185">Reference proteome</keyword>
<accession>A0A1G7BIZ7</accession>
<dbReference type="InterPro" id="IPR006860">
    <property type="entry name" value="FecR"/>
</dbReference>
<proteinExistence type="predicted"/>
<dbReference type="PANTHER" id="PTHR30273">
    <property type="entry name" value="PERIPLASMIC SIGNAL SENSOR AND SIGMA FACTOR ACTIVATOR FECR-RELATED"/>
    <property type="match status" value="1"/>
</dbReference>
<evidence type="ECO:0000313" key="5">
    <source>
        <dbReference type="Proteomes" id="UP000198757"/>
    </source>
</evidence>
<feature type="transmembrane region" description="Helical" evidence="1">
    <location>
        <begin position="74"/>
        <end position="95"/>
    </location>
</feature>
<sequence length="388" mass="43096">MQTPLQAIEHYLKGTATDEEIRLVNDWYYSFDDSAITVSPGNEQLRDLVKQRIYSRLDQTLDLRQRTVMRYRAGIRWAAAILLPLVVAAGVYWSFPRTKPVASSLKAENSPVVPGGNHAVLTLENGQQILLDSAEVGTVASQGGMQVLKSAEGRLVYKVNDQGTSTGGVMYNTITTPRGGQYEVVLADGTKVWLNSASSLRFPTSFRETLREVSLTGEGYFEVVHVPVKKGGAYQPFVVSVNAAMKVTVFGTKFNIMGYTNEAAIKTTLMEGSIEASVKNSKVKVSPGRQAILERAGTHFSLEHADMNEVLAWKNNEFRFHNLDIKGIMRQLERWYNIETEYVGKVDHIHLSGVIPKTENIRNLLEILETTGKITFSIKGNRVVLRAA</sequence>
<reference evidence="5" key="1">
    <citation type="submission" date="2016-10" db="EMBL/GenBank/DDBJ databases">
        <authorList>
            <person name="Varghese N."/>
            <person name="Submissions S."/>
        </authorList>
    </citation>
    <scope>NUCLEOTIDE SEQUENCE [LARGE SCALE GENOMIC DNA]</scope>
    <source>
        <strain evidence="5">DSM 25811 / CCM 8410 / LMG 26954 / E90</strain>
    </source>
</reference>
<evidence type="ECO:0000259" key="2">
    <source>
        <dbReference type="Pfam" id="PF04773"/>
    </source>
</evidence>
<dbReference type="GO" id="GO:0016989">
    <property type="term" value="F:sigma factor antagonist activity"/>
    <property type="evidence" value="ECO:0007669"/>
    <property type="project" value="TreeGrafter"/>
</dbReference>
<keyword evidence="1" id="KW-1133">Transmembrane helix</keyword>
<dbReference type="Gene3D" id="3.55.50.30">
    <property type="match status" value="1"/>
</dbReference>
<dbReference type="Pfam" id="PF16344">
    <property type="entry name" value="FecR_C"/>
    <property type="match status" value="1"/>
</dbReference>
<feature type="domain" description="Protein FecR C-terminal" evidence="3">
    <location>
        <begin position="318"/>
        <end position="384"/>
    </location>
</feature>
<dbReference type="InterPro" id="IPR012373">
    <property type="entry name" value="Ferrdict_sens_TM"/>
</dbReference>
<evidence type="ECO:0000256" key="1">
    <source>
        <dbReference type="SAM" id="Phobius"/>
    </source>
</evidence>
<organism evidence="4 5">
    <name type="scientific">Niabella drilacis (strain DSM 25811 / CCM 8410 / CCUG 62505 / LMG 26954 / E90)</name>
    <dbReference type="NCBI Taxonomy" id="1285928"/>
    <lineage>
        <taxon>Bacteria</taxon>
        <taxon>Pseudomonadati</taxon>
        <taxon>Bacteroidota</taxon>
        <taxon>Chitinophagia</taxon>
        <taxon>Chitinophagales</taxon>
        <taxon>Chitinophagaceae</taxon>
        <taxon>Niabella</taxon>
    </lineage>
</organism>
<keyword evidence="1" id="KW-0472">Membrane</keyword>
<dbReference type="InterPro" id="IPR032508">
    <property type="entry name" value="FecR_C"/>
</dbReference>
<dbReference type="AlphaFoldDB" id="A0A1G7BIZ7"/>
<dbReference type="Proteomes" id="UP000198757">
    <property type="component" value="Unassembled WGS sequence"/>
</dbReference>
<feature type="domain" description="FecR protein" evidence="2">
    <location>
        <begin position="173"/>
        <end position="275"/>
    </location>
</feature>
<dbReference type="Pfam" id="PF04773">
    <property type="entry name" value="FecR"/>
    <property type="match status" value="1"/>
</dbReference>
<dbReference type="OrthoDB" id="629393at2"/>
<dbReference type="RefSeq" id="WP_090393551.1">
    <property type="nucleotide sequence ID" value="NZ_FMZO01000030.1"/>
</dbReference>